<dbReference type="InterPro" id="IPR011638">
    <property type="entry name" value="PTS_EIIBC_GUT_C"/>
</dbReference>
<dbReference type="GO" id="GO:0008982">
    <property type="term" value="F:protein-N(PI)-phosphohistidine-sugar phosphotransferase activity"/>
    <property type="evidence" value="ECO:0007669"/>
    <property type="project" value="InterPro"/>
</dbReference>
<dbReference type="InterPro" id="IPR004702">
    <property type="entry name" value="PTS_sorb_EIIBC"/>
</dbReference>
<feature type="transmembrane region" description="Helical" evidence="1">
    <location>
        <begin position="109"/>
        <end position="129"/>
    </location>
</feature>
<keyword evidence="1" id="KW-0472">Membrane</keyword>
<accession>A0A5S9MAG9</accession>
<keyword evidence="1" id="KW-1133">Transmembrane helix</keyword>
<evidence type="ECO:0000313" key="4">
    <source>
        <dbReference type="Proteomes" id="UP000464658"/>
    </source>
</evidence>
<feature type="transmembrane region" description="Helical" evidence="1">
    <location>
        <begin position="51"/>
        <end position="78"/>
    </location>
</feature>
<feature type="transmembrane region" description="Helical" evidence="1">
    <location>
        <begin position="141"/>
        <end position="159"/>
    </location>
</feature>
<organism evidence="3 4">
    <name type="scientific">Bacillus safensis</name>
    <dbReference type="NCBI Taxonomy" id="561879"/>
    <lineage>
        <taxon>Bacteria</taxon>
        <taxon>Bacillati</taxon>
        <taxon>Bacillota</taxon>
        <taxon>Bacilli</taxon>
        <taxon>Bacillales</taxon>
        <taxon>Bacillaceae</taxon>
        <taxon>Bacillus</taxon>
    </lineage>
</organism>
<sequence length="160" mass="17451">MRFSRGIGKVTGTFYQAGRDSVDMLLKNIIPFMAFVSMLIGIINYTKIGDLIAHFLSPLAGSLWGLLLLVVVCTLPFLSPVLGPGAVIAQVIGVLIGSQIALGNIPPQFALPALFAINGQVGCDFLFQWGCHLVKRSRKRYNMGYQLFCIAVLLQGFYLL</sequence>
<feature type="transmembrane region" description="Helical" evidence="1">
    <location>
        <begin position="85"/>
        <end position="103"/>
    </location>
</feature>
<dbReference type="EMBL" id="AP021906">
    <property type="protein sequence ID" value="BBP89154.1"/>
    <property type="molecule type" value="Genomic_DNA"/>
</dbReference>
<reference evidence="3 4" key="1">
    <citation type="submission" date="2019-12" db="EMBL/GenBank/DDBJ databases">
        <title>Full genome sequence of a Bacillus safensis strain isolated from commercially available natto in Indonesia.</title>
        <authorList>
            <person name="Yoshida M."/>
            <person name="Uomi M."/>
            <person name="Waturangi D."/>
            <person name="Ekaputri J.J."/>
            <person name="Setiamarga D.H.E."/>
        </authorList>
    </citation>
    <scope>NUCLEOTIDE SEQUENCE [LARGE SCALE GENOMIC DNA]</scope>
    <source>
        <strain evidence="3 4">IDN1</strain>
    </source>
</reference>
<dbReference type="Proteomes" id="UP000464658">
    <property type="component" value="Chromosome"/>
</dbReference>
<name>A0A5S9MAG9_BACIA</name>
<proteinExistence type="predicted"/>
<evidence type="ECO:0000256" key="1">
    <source>
        <dbReference type="SAM" id="Phobius"/>
    </source>
</evidence>
<protein>
    <recommendedName>
        <fullName evidence="2">Sorbitol phosphotransferase enzyme II C-terminal domain-containing protein</fullName>
    </recommendedName>
</protein>
<dbReference type="GO" id="GO:0009401">
    <property type="term" value="P:phosphoenolpyruvate-dependent sugar phosphotransferase system"/>
    <property type="evidence" value="ECO:0007669"/>
    <property type="project" value="InterPro"/>
</dbReference>
<evidence type="ECO:0000259" key="2">
    <source>
        <dbReference type="Pfam" id="PF07663"/>
    </source>
</evidence>
<evidence type="ECO:0000313" key="3">
    <source>
        <dbReference type="EMBL" id="BBP89154.1"/>
    </source>
</evidence>
<keyword evidence="1" id="KW-0812">Transmembrane</keyword>
<dbReference type="GO" id="GO:0005886">
    <property type="term" value="C:plasma membrane"/>
    <property type="evidence" value="ECO:0007669"/>
    <property type="project" value="TreeGrafter"/>
</dbReference>
<feature type="domain" description="Sorbitol phosphotransferase enzyme II C-terminal" evidence="2">
    <location>
        <begin position="78"/>
        <end position="144"/>
    </location>
</feature>
<feature type="transmembrane region" description="Helical" evidence="1">
    <location>
        <begin position="25"/>
        <end position="45"/>
    </location>
</feature>
<dbReference type="PANTHER" id="PTHR39427:SF1">
    <property type="entry name" value="PTS SYSTEM GLUCITOL_SORBITOL-SPECIFIC EIIB COMPONENT"/>
    <property type="match status" value="1"/>
</dbReference>
<dbReference type="PANTHER" id="PTHR39427">
    <property type="match status" value="1"/>
</dbReference>
<dbReference type="Pfam" id="PF07663">
    <property type="entry name" value="EIIBC-GUT_C"/>
    <property type="match status" value="1"/>
</dbReference>
<dbReference type="AlphaFoldDB" id="A0A5S9MAG9"/>
<gene>
    <name evidence="3" type="ORF">BsIDN1_27720</name>
</gene>